<proteinExistence type="predicted"/>
<keyword evidence="3" id="KW-1185">Reference proteome</keyword>
<gene>
    <name evidence="2" type="ORF">WMO45_10960</name>
</gene>
<dbReference type="Proteomes" id="UP001440599">
    <property type="component" value="Unassembled WGS sequence"/>
</dbReference>
<keyword evidence="1" id="KW-0732">Signal</keyword>
<organism evidence="2 3">
    <name type="scientific">Flavonifractor hominis</name>
    <dbReference type="NCBI Taxonomy" id="3133178"/>
    <lineage>
        <taxon>Bacteria</taxon>
        <taxon>Bacillati</taxon>
        <taxon>Bacillota</taxon>
        <taxon>Clostridia</taxon>
        <taxon>Eubacteriales</taxon>
        <taxon>Oscillospiraceae</taxon>
        <taxon>Flavonifractor</taxon>
    </lineage>
</organism>
<feature type="chain" id="PRO_5045807032" description="DUF3828 domain-containing protein" evidence="1">
    <location>
        <begin position="25"/>
        <end position="482"/>
    </location>
</feature>
<accession>A0ABV1ESG2</accession>
<dbReference type="EMBL" id="JBBMFT010000007">
    <property type="protein sequence ID" value="MEQ2457044.1"/>
    <property type="molecule type" value="Genomic_DNA"/>
</dbReference>
<dbReference type="RefSeq" id="WP_349140804.1">
    <property type="nucleotide sequence ID" value="NZ_JBBMFT010000007.1"/>
</dbReference>
<reference evidence="2 3" key="1">
    <citation type="submission" date="2024-03" db="EMBL/GenBank/DDBJ databases">
        <title>Human intestinal bacterial collection.</title>
        <authorList>
            <person name="Pauvert C."/>
            <person name="Hitch T.C.A."/>
            <person name="Clavel T."/>
        </authorList>
    </citation>
    <scope>NUCLEOTIDE SEQUENCE [LARGE SCALE GENOMIC DNA]</scope>
    <source>
        <strain evidence="2 3">CLA-AP-H34</strain>
    </source>
</reference>
<evidence type="ECO:0000313" key="3">
    <source>
        <dbReference type="Proteomes" id="UP001440599"/>
    </source>
</evidence>
<feature type="signal peptide" evidence="1">
    <location>
        <begin position="1"/>
        <end position="24"/>
    </location>
</feature>
<name>A0ABV1ESG2_9FIRM</name>
<protein>
    <recommendedName>
        <fullName evidence="4">DUF3828 domain-containing protein</fullName>
    </recommendedName>
</protein>
<comment type="caution">
    <text evidence="2">The sequence shown here is derived from an EMBL/GenBank/DDBJ whole genome shotgun (WGS) entry which is preliminary data.</text>
</comment>
<dbReference type="PROSITE" id="PS51257">
    <property type="entry name" value="PROKAR_LIPOPROTEIN"/>
    <property type="match status" value="1"/>
</dbReference>
<sequence length="482" mass="52627">MKKPYLLPLLLLPALLLSACTTQSAPPEAAQPRPLTQEEVDRFNQYFAAWEEDEDGVTARPVGGFFTSTYDDVKDLDFSAFLGCFPSDEVLTDADQAEYEALGALPDSPWDFGAYPAPSRLPIPVRRLHREAVDQVLTQYAGITTADLNATSSPPYLEAYDAWYVDGDFGGDYFTCVGGEMQGDTVLLWSAPGGADGSRLELTAQKAGEEWQICSFRNGGPDPERTLSALLSGLREDEVGEYPWYGVYEECLPPANLAKLIRTAAISTLDLPSLPKPVLWTLEVPIVPATNFAGTGTLYLNAGLEENVVEVCGGEALPSGPVYLNSPELYQLVRVSRDYEGFINDSFYETYRDLVDGYFDSRLTDLQDAGCVSWELSEFIGVLGTTKQSGKGVVAFRMNAAYRTDPPELAPTLLEGDAWVDSRLLLHGLDGQDVYLVTLDDAPVGITFGEEILTFIRDHWGEDVDPAELQAIVAAHAPGSQL</sequence>
<evidence type="ECO:0000256" key="1">
    <source>
        <dbReference type="SAM" id="SignalP"/>
    </source>
</evidence>
<evidence type="ECO:0000313" key="2">
    <source>
        <dbReference type="EMBL" id="MEQ2457044.1"/>
    </source>
</evidence>
<evidence type="ECO:0008006" key="4">
    <source>
        <dbReference type="Google" id="ProtNLM"/>
    </source>
</evidence>